<dbReference type="EMBL" id="JANFAV010000001">
    <property type="protein sequence ID" value="MCW6533665.1"/>
    <property type="molecule type" value="Genomic_DNA"/>
</dbReference>
<evidence type="ECO:0000259" key="3">
    <source>
        <dbReference type="Pfam" id="PF12740"/>
    </source>
</evidence>
<feature type="signal peptide" evidence="2">
    <location>
        <begin position="1"/>
        <end position="19"/>
    </location>
</feature>
<dbReference type="Pfam" id="PF12740">
    <property type="entry name" value="PETase"/>
    <property type="match status" value="1"/>
</dbReference>
<dbReference type="InterPro" id="IPR050261">
    <property type="entry name" value="FrsA_esterase"/>
</dbReference>
<organism evidence="4 5">
    <name type="scientific">Sphingomonas lycopersici</name>
    <dbReference type="NCBI Taxonomy" id="2951807"/>
    <lineage>
        <taxon>Bacteria</taxon>
        <taxon>Pseudomonadati</taxon>
        <taxon>Pseudomonadota</taxon>
        <taxon>Alphaproteobacteria</taxon>
        <taxon>Sphingomonadales</taxon>
        <taxon>Sphingomonadaceae</taxon>
        <taxon>Sphingomonas</taxon>
    </lineage>
</organism>
<proteinExistence type="predicted"/>
<evidence type="ECO:0000313" key="4">
    <source>
        <dbReference type="EMBL" id="MCW6533665.1"/>
    </source>
</evidence>
<dbReference type="RefSeq" id="WP_265267689.1">
    <property type="nucleotide sequence ID" value="NZ_JANFAV010000001.1"/>
</dbReference>
<feature type="chain" id="PRO_5041417660" evidence="2">
    <location>
        <begin position="20"/>
        <end position="350"/>
    </location>
</feature>
<dbReference type="PIRSF" id="PIRSF031982">
    <property type="entry name" value="UCP031982_abhydr"/>
    <property type="match status" value="1"/>
</dbReference>
<dbReference type="AlphaFoldDB" id="A0AA41Z510"/>
<evidence type="ECO:0000256" key="2">
    <source>
        <dbReference type="SAM" id="SignalP"/>
    </source>
</evidence>
<dbReference type="PANTHER" id="PTHR22946">
    <property type="entry name" value="DIENELACTONE HYDROLASE DOMAIN-CONTAINING PROTEIN-RELATED"/>
    <property type="match status" value="1"/>
</dbReference>
<dbReference type="InterPro" id="IPR041127">
    <property type="entry name" value="PET_hydrolase/cutinase-like"/>
</dbReference>
<feature type="domain" description="PET hydrolase/cutinase-like" evidence="3">
    <location>
        <begin position="89"/>
        <end position="186"/>
    </location>
</feature>
<dbReference type="InterPro" id="IPR029058">
    <property type="entry name" value="AB_hydrolase_fold"/>
</dbReference>
<sequence>MLTLMAAALCLPVAAPAAAAVGEQHRLANQPSAALRDATHRPDLRVTIWYPAKAGARERSIDIPPDQPLFLVGTTAPDAPFFDEARHPVVLLSHGFGGSARMMGWFGRALAERGYVVVAVDHPGNNGIDHPTAAGSVLWWDRADDLKVALATVLADPQLSPHIDLARVGVAGFSIGGLTALVAGGARTDPARMIRFCHEHPEDGTCKPQLEFALSNEEAAATLESPALAAERAKASDDHSLPGVKAVFAMAPVVQPLTPASLSAMRVPVAIMAGAADVTVPPTTHALVAKPLIPGATVTILPDVTHYSFLATCSAAAVKEVSVCRDAAVQESAHQAAIAAALELFDRALR</sequence>
<accession>A0AA41Z510</accession>
<keyword evidence="1 4" id="KW-0378">Hydrolase</keyword>
<dbReference type="InterPro" id="IPR016986">
    <property type="entry name" value="UCP031982_abhydr"/>
</dbReference>
<dbReference type="PANTHER" id="PTHR22946:SF9">
    <property type="entry name" value="POLYKETIDE TRANSFERASE AF380"/>
    <property type="match status" value="1"/>
</dbReference>
<name>A0AA41Z510_9SPHN</name>
<reference evidence="4" key="1">
    <citation type="submission" date="2022-06" db="EMBL/GenBank/DDBJ databases">
        <title>Sphingomonas sp. nov. isolated from rhizosphere soil of tomato.</title>
        <authorList>
            <person name="Dong H."/>
            <person name="Gao R."/>
        </authorList>
    </citation>
    <scope>NUCLEOTIDE SEQUENCE</scope>
    <source>
        <strain evidence="4">MMSM24</strain>
    </source>
</reference>
<dbReference type="SUPFAM" id="SSF53474">
    <property type="entry name" value="alpha/beta-Hydrolases"/>
    <property type="match status" value="1"/>
</dbReference>
<dbReference type="Gene3D" id="3.40.50.1820">
    <property type="entry name" value="alpha/beta hydrolase"/>
    <property type="match status" value="1"/>
</dbReference>
<keyword evidence="2" id="KW-0732">Signal</keyword>
<protein>
    <submittedName>
        <fullName evidence="4">Alpha/beta hydrolase</fullName>
    </submittedName>
</protein>
<dbReference type="Proteomes" id="UP001165565">
    <property type="component" value="Unassembled WGS sequence"/>
</dbReference>
<evidence type="ECO:0000256" key="1">
    <source>
        <dbReference type="ARBA" id="ARBA00022801"/>
    </source>
</evidence>
<dbReference type="GO" id="GO:0052689">
    <property type="term" value="F:carboxylic ester hydrolase activity"/>
    <property type="evidence" value="ECO:0007669"/>
    <property type="project" value="UniProtKB-ARBA"/>
</dbReference>
<keyword evidence="5" id="KW-1185">Reference proteome</keyword>
<comment type="caution">
    <text evidence="4">The sequence shown here is derived from an EMBL/GenBank/DDBJ whole genome shotgun (WGS) entry which is preliminary data.</text>
</comment>
<gene>
    <name evidence="4" type="ORF">NEE01_02565</name>
</gene>
<evidence type="ECO:0000313" key="5">
    <source>
        <dbReference type="Proteomes" id="UP001165565"/>
    </source>
</evidence>